<dbReference type="KEGG" id="pprf:DPRO_1886"/>
<name>A0A2C8F824_9BACT</name>
<accession>A0A2C8F824</accession>
<evidence type="ECO:0000313" key="3">
    <source>
        <dbReference type="Proteomes" id="UP000219215"/>
    </source>
</evidence>
<protein>
    <recommendedName>
        <fullName evidence="4">PD(D/E)XK endonuclease domain-containing protein</fullName>
    </recommendedName>
</protein>
<gene>
    <name evidence="2" type="ORF">DPRO_1886</name>
</gene>
<dbReference type="SUPFAM" id="SSF52980">
    <property type="entry name" value="Restriction endonuclease-like"/>
    <property type="match status" value="1"/>
</dbReference>
<dbReference type="AlphaFoldDB" id="A0A2C8F824"/>
<evidence type="ECO:0000313" key="2">
    <source>
        <dbReference type="EMBL" id="SOB58786.1"/>
    </source>
</evidence>
<proteinExistence type="predicted"/>
<dbReference type="InterPro" id="IPR011335">
    <property type="entry name" value="Restrct_endonuc-II-like"/>
</dbReference>
<dbReference type="Gene3D" id="3.40.1350.10">
    <property type="match status" value="1"/>
</dbReference>
<evidence type="ECO:0008006" key="4">
    <source>
        <dbReference type="Google" id="ProtNLM"/>
    </source>
</evidence>
<dbReference type="InterPro" id="IPR011856">
    <property type="entry name" value="tRNA_endonuc-like_dom_sf"/>
</dbReference>
<evidence type="ECO:0000256" key="1">
    <source>
        <dbReference type="SAM" id="MobiDB-lite"/>
    </source>
</evidence>
<sequence length="243" mass="27113">MNRLDHCIEVLSVEKRKLNLREIAQILVARYPAVYGGLDLEDLGKKVGQSISNHIRSAKRKAKISKVPNGKGGHLSGVYKAKQKRKKTASEKFPQVSNLYTGKAGEYGLLSELLFRGYNASIMTVDEGIDVVASKGNKYFHIQVKTANCNKHGKFQFTIQAKSYKSNNASTTFYVFITRRLIVGAWRSDYIVFQSGEIAKLIATGVVASGKQHSFLVQYDGSKCLLNNGKDITYHLNNFDPMK</sequence>
<organism evidence="2 3">
    <name type="scientific">Pseudodesulfovibrio profundus</name>
    <dbReference type="NCBI Taxonomy" id="57320"/>
    <lineage>
        <taxon>Bacteria</taxon>
        <taxon>Pseudomonadati</taxon>
        <taxon>Thermodesulfobacteriota</taxon>
        <taxon>Desulfovibrionia</taxon>
        <taxon>Desulfovibrionales</taxon>
        <taxon>Desulfovibrionaceae</taxon>
    </lineage>
</organism>
<keyword evidence="3" id="KW-1185">Reference proteome</keyword>
<dbReference type="RefSeq" id="WP_097011773.1">
    <property type="nucleotide sequence ID" value="NZ_LT907975.1"/>
</dbReference>
<feature type="region of interest" description="Disordered" evidence="1">
    <location>
        <begin position="62"/>
        <end position="90"/>
    </location>
</feature>
<dbReference type="OrthoDB" id="9181763at2"/>
<dbReference type="GO" id="GO:0003676">
    <property type="term" value="F:nucleic acid binding"/>
    <property type="evidence" value="ECO:0007669"/>
    <property type="project" value="InterPro"/>
</dbReference>
<dbReference type="Proteomes" id="UP000219215">
    <property type="component" value="Chromosome DPRO"/>
</dbReference>
<reference evidence="3" key="1">
    <citation type="submission" date="2017-09" db="EMBL/GenBank/DDBJ databases">
        <authorList>
            <person name="Regsiter A."/>
            <person name="William W."/>
        </authorList>
    </citation>
    <scope>NUCLEOTIDE SEQUENCE [LARGE SCALE GENOMIC DNA]</scope>
    <source>
        <strain evidence="3">500-1</strain>
    </source>
</reference>
<dbReference type="EMBL" id="LT907975">
    <property type="protein sequence ID" value="SOB58786.1"/>
    <property type="molecule type" value="Genomic_DNA"/>
</dbReference>